<accession>A0A229SLQ1</accession>
<comment type="caution">
    <text evidence="1">The sequence shown here is derived from an EMBL/GenBank/DDBJ whole genome shotgun (WGS) entry which is preliminary data.</text>
</comment>
<organism evidence="1 2">
    <name type="scientific">Amycolatopsis vastitatis</name>
    <dbReference type="NCBI Taxonomy" id="1905142"/>
    <lineage>
        <taxon>Bacteria</taxon>
        <taxon>Bacillati</taxon>
        <taxon>Actinomycetota</taxon>
        <taxon>Actinomycetes</taxon>
        <taxon>Pseudonocardiales</taxon>
        <taxon>Pseudonocardiaceae</taxon>
        <taxon>Amycolatopsis</taxon>
    </lineage>
</organism>
<sequence>MIAAFSATMSTMNTATPREVGVQRVPATAGFCWMCGRRAVSGERLPGRRHRVRLLCRQHDQAVFGPPGEAPTS</sequence>
<keyword evidence="2" id="KW-1185">Reference proteome</keyword>
<proteinExistence type="predicted"/>
<protein>
    <submittedName>
        <fullName evidence="1">Uncharacterized protein</fullName>
    </submittedName>
</protein>
<evidence type="ECO:0000313" key="1">
    <source>
        <dbReference type="EMBL" id="OXM59684.1"/>
    </source>
</evidence>
<dbReference type="AlphaFoldDB" id="A0A229SLQ1"/>
<name>A0A229SLQ1_9PSEU</name>
<evidence type="ECO:0000313" key="2">
    <source>
        <dbReference type="Proteomes" id="UP000215199"/>
    </source>
</evidence>
<dbReference type="EMBL" id="NMUL01000077">
    <property type="protein sequence ID" value="OXM59684.1"/>
    <property type="molecule type" value="Genomic_DNA"/>
</dbReference>
<dbReference type="Proteomes" id="UP000215199">
    <property type="component" value="Unassembled WGS sequence"/>
</dbReference>
<gene>
    <name evidence="1" type="ORF">CF165_46685</name>
</gene>
<reference evidence="2" key="1">
    <citation type="submission" date="2017-07" db="EMBL/GenBank/DDBJ databases">
        <title>Comparative genome mining reveals phylogenetic distribution patterns of secondary metabolites in Amycolatopsis.</title>
        <authorList>
            <person name="Adamek M."/>
            <person name="Alanjary M."/>
            <person name="Sales-Ortells H."/>
            <person name="Goodfellow M."/>
            <person name="Bull A.T."/>
            <person name="Kalinowski J."/>
            <person name="Ziemert N."/>
        </authorList>
    </citation>
    <scope>NUCLEOTIDE SEQUENCE [LARGE SCALE GENOMIC DNA]</scope>
    <source>
        <strain evidence="2">H5</strain>
    </source>
</reference>